<keyword evidence="4" id="KW-1185">Reference proteome</keyword>
<name>A0A9Q0AW62_9PEZI</name>
<evidence type="ECO:0000313" key="4">
    <source>
        <dbReference type="Proteomes" id="UP000829685"/>
    </source>
</evidence>
<dbReference type="Pfam" id="PF10021">
    <property type="entry name" value="PARG_cat_microb"/>
    <property type="match status" value="1"/>
</dbReference>
<dbReference type="AlphaFoldDB" id="A0A9Q0AW62"/>
<feature type="region of interest" description="Disordered" evidence="1">
    <location>
        <begin position="241"/>
        <end position="268"/>
    </location>
</feature>
<dbReference type="EMBL" id="JAFIMR010000001">
    <property type="protein sequence ID" value="KAI1881522.1"/>
    <property type="molecule type" value="Genomic_DNA"/>
</dbReference>
<dbReference type="InterPro" id="IPR043472">
    <property type="entry name" value="Macro_dom-like"/>
</dbReference>
<feature type="domain" description="Microbial-type PARG catalytic" evidence="2">
    <location>
        <begin position="48"/>
        <end position="116"/>
    </location>
</feature>
<accession>A0A9Q0AW62</accession>
<dbReference type="PANTHER" id="PTHR35596">
    <property type="entry name" value="DUF2263 DOMAIN-CONTAINING PROTEIN"/>
    <property type="match status" value="1"/>
</dbReference>
<protein>
    <recommendedName>
        <fullName evidence="2">Microbial-type PARG catalytic domain-containing protein</fullName>
    </recommendedName>
</protein>
<proteinExistence type="predicted"/>
<sequence>MAVSFLSLRTANPAIPVGTTRYNYLLAPAVHIGDPVDFTIAWQGEYQSRIPFICTANDRRAGGDWETGVVGYEERLCRRSNLSATLATPAPDSYVNNNYPIPSEGSIFSEFVVVFRGPHDTYKRLSHPEALPVVSIPACRWPKLSHGGTKFSFPIERELVKNKIRSALFLCAAWKYRQVVLMDFGLGNGYRNPPQELAEIWREVFLYDPELRGRFDDVAFVFEDPFQSTAGLILDDIAKKSKSGSSSKSKSKSQSSSSSSSSRGHSAPSDYQIFQNVFHPSEIQRVLSRPDPRLALSMLTS</sequence>
<evidence type="ECO:0000313" key="3">
    <source>
        <dbReference type="EMBL" id="KAI1881522.1"/>
    </source>
</evidence>
<reference evidence="3" key="1">
    <citation type="submission" date="2021-03" db="EMBL/GenBank/DDBJ databases">
        <title>Revisited historic fungal species revealed as producer of novel bioactive compounds through whole genome sequencing and comparative genomics.</title>
        <authorList>
            <person name="Vignolle G.A."/>
            <person name="Hochenegger N."/>
            <person name="Mach R.L."/>
            <person name="Mach-Aigner A.R."/>
            <person name="Javad Rahimi M."/>
            <person name="Salim K.A."/>
            <person name="Chan C.M."/>
            <person name="Lim L.B.L."/>
            <person name="Cai F."/>
            <person name="Druzhinina I.S."/>
            <person name="U'Ren J.M."/>
            <person name="Derntl C."/>
        </authorList>
    </citation>
    <scope>NUCLEOTIDE SEQUENCE</scope>
    <source>
        <strain evidence="3">TUCIM 5799</strain>
    </source>
</reference>
<evidence type="ECO:0000259" key="2">
    <source>
        <dbReference type="Pfam" id="PF10021"/>
    </source>
</evidence>
<comment type="caution">
    <text evidence="3">The sequence shown here is derived from an EMBL/GenBank/DDBJ whole genome shotgun (WGS) entry which is preliminary data.</text>
</comment>
<dbReference type="Proteomes" id="UP000829685">
    <property type="component" value="Unassembled WGS sequence"/>
</dbReference>
<organism evidence="3 4">
    <name type="scientific">Neoarthrinium moseri</name>
    <dbReference type="NCBI Taxonomy" id="1658444"/>
    <lineage>
        <taxon>Eukaryota</taxon>
        <taxon>Fungi</taxon>
        <taxon>Dikarya</taxon>
        <taxon>Ascomycota</taxon>
        <taxon>Pezizomycotina</taxon>
        <taxon>Sordariomycetes</taxon>
        <taxon>Xylariomycetidae</taxon>
        <taxon>Amphisphaeriales</taxon>
        <taxon>Apiosporaceae</taxon>
        <taxon>Neoarthrinium</taxon>
    </lineage>
</organism>
<gene>
    <name evidence="3" type="ORF">JX265_000348</name>
</gene>
<dbReference type="Gene3D" id="3.40.220.10">
    <property type="entry name" value="Leucine Aminopeptidase, subunit E, domain 1"/>
    <property type="match status" value="1"/>
</dbReference>
<feature type="compositionally biased region" description="Low complexity" evidence="1">
    <location>
        <begin position="243"/>
        <end position="262"/>
    </location>
</feature>
<dbReference type="InterPro" id="IPR019261">
    <property type="entry name" value="PARG_cat_microbial"/>
</dbReference>
<evidence type="ECO:0000256" key="1">
    <source>
        <dbReference type="SAM" id="MobiDB-lite"/>
    </source>
</evidence>
<dbReference type="PANTHER" id="PTHR35596:SF2">
    <property type="entry name" value="MICROBIAL-TYPE PARG CATALYTIC DOMAIN-CONTAINING PROTEIN"/>
    <property type="match status" value="1"/>
</dbReference>